<dbReference type="RefSeq" id="WP_204129526.1">
    <property type="nucleotide sequence ID" value="NZ_JAFDVD010000003.1"/>
</dbReference>
<sequence>MSPTTLRPGARALGALLTAVVLVGAPSAALADDATPTPTASGSPSPSATDASTPTPSATPTQTPGDEPTPSATVTPAPTATAPAPARPATTAPVRAQVLPGPAEPETQAASDFIARTLAQYGDHYVYPDGAGALDPSGYPDHGNTIDAMIALTAAGAHPDQVARSLAWLESTVGSYTGADFGASYVGATAKALIGVVVAGGDPRDVDGTDLVAQLEALRTPTGRFSDTGGDDYTITLTQALALLALDRAGRPVTTPSIELLLDQQCGDGGFRSAIGGTTCVSDPDATAFAAQALLSLDDTLLCWGDVDGTRAAAAAGAERALDHLAAAQDASGGLESADGILSANTAGVAGQAFLADGRSAEAADAAAFVATLQYGPTAPAALRGGIAKSDGDRSTTVPADTDLRATPQAALLLAGGDLLDTLAEGSEPAPPATVCPAQPTSTPTTTPTSGTDPSTTAPAGDGGSTPSTPVAAAPAGALAQTGTDPLLPVLLGFALVLLGAVAVVASRRRGAHA</sequence>
<proteinExistence type="predicted"/>
<evidence type="ECO:0000256" key="1">
    <source>
        <dbReference type="SAM" id="MobiDB-lite"/>
    </source>
</evidence>
<evidence type="ECO:0000256" key="2">
    <source>
        <dbReference type="SAM" id="Phobius"/>
    </source>
</evidence>
<organism evidence="4 5">
    <name type="scientific">Phycicoccus sonneratiae</name>
    <dbReference type="NCBI Taxonomy" id="2807628"/>
    <lineage>
        <taxon>Bacteria</taxon>
        <taxon>Bacillati</taxon>
        <taxon>Actinomycetota</taxon>
        <taxon>Actinomycetes</taxon>
        <taxon>Micrococcales</taxon>
        <taxon>Intrasporangiaceae</taxon>
        <taxon>Phycicoccus</taxon>
    </lineage>
</organism>
<comment type="caution">
    <text evidence="4">The sequence shown here is derived from an EMBL/GenBank/DDBJ whole genome shotgun (WGS) entry which is preliminary data.</text>
</comment>
<name>A0ABS2CGP7_9MICO</name>
<feature type="region of interest" description="Disordered" evidence="1">
    <location>
        <begin position="30"/>
        <end position="91"/>
    </location>
</feature>
<dbReference type="SUPFAM" id="SSF48239">
    <property type="entry name" value="Terpenoid cyclases/Protein prenyltransferases"/>
    <property type="match status" value="2"/>
</dbReference>
<gene>
    <name evidence="4" type="ORF">JQN70_01395</name>
</gene>
<accession>A0ABS2CGP7</accession>
<feature type="region of interest" description="Disordered" evidence="1">
    <location>
        <begin position="384"/>
        <end position="404"/>
    </location>
</feature>
<dbReference type="EMBL" id="JAFDVD010000003">
    <property type="protein sequence ID" value="MBM6399038.1"/>
    <property type="molecule type" value="Genomic_DNA"/>
</dbReference>
<evidence type="ECO:0000313" key="5">
    <source>
        <dbReference type="Proteomes" id="UP001430172"/>
    </source>
</evidence>
<protein>
    <submittedName>
        <fullName evidence="4">Uncharacterized protein</fullName>
    </submittedName>
</protein>
<evidence type="ECO:0000313" key="4">
    <source>
        <dbReference type="EMBL" id="MBM6399038.1"/>
    </source>
</evidence>
<keyword evidence="5" id="KW-1185">Reference proteome</keyword>
<evidence type="ECO:0000256" key="3">
    <source>
        <dbReference type="SAM" id="SignalP"/>
    </source>
</evidence>
<keyword evidence="2" id="KW-0472">Membrane</keyword>
<keyword evidence="2" id="KW-1133">Transmembrane helix</keyword>
<feature type="transmembrane region" description="Helical" evidence="2">
    <location>
        <begin position="487"/>
        <end position="506"/>
    </location>
</feature>
<dbReference type="Gene3D" id="1.50.10.20">
    <property type="match status" value="1"/>
</dbReference>
<reference evidence="4" key="1">
    <citation type="submission" date="2021-02" db="EMBL/GenBank/DDBJ databases">
        <title>Phycicoccus sp. MQZ13P-5T, whole genome shotgun sequence.</title>
        <authorList>
            <person name="Tuo L."/>
        </authorList>
    </citation>
    <scope>NUCLEOTIDE SEQUENCE</scope>
    <source>
        <strain evidence="4">MQZ13P-5</strain>
    </source>
</reference>
<dbReference type="Proteomes" id="UP001430172">
    <property type="component" value="Unassembled WGS sequence"/>
</dbReference>
<feature type="chain" id="PRO_5046816523" evidence="3">
    <location>
        <begin position="32"/>
        <end position="514"/>
    </location>
</feature>
<feature type="signal peptide" evidence="3">
    <location>
        <begin position="1"/>
        <end position="31"/>
    </location>
</feature>
<keyword evidence="2" id="KW-0812">Transmembrane</keyword>
<feature type="region of interest" description="Disordered" evidence="1">
    <location>
        <begin position="422"/>
        <end position="473"/>
    </location>
</feature>
<feature type="compositionally biased region" description="Low complexity" evidence="1">
    <location>
        <begin position="437"/>
        <end position="473"/>
    </location>
</feature>
<dbReference type="InterPro" id="IPR008930">
    <property type="entry name" value="Terpenoid_cyclase/PrenylTrfase"/>
</dbReference>
<keyword evidence="3" id="KW-0732">Signal</keyword>